<dbReference type="GO" id="GO:0006189">
    <property type="term" value="P:'de novo' IMP biosynthetic process"/>
    <property type="evidence" value="ECO:0007669"/>
    <property type="project" value="UniProtKB-UniRule"/>
</dbReference>
<dbReference type="PANTHER" id="PTHR47552">
    <property type="entry name" value="PHOSPHORIBOSYLFORMYLGLYCINAMIDINE SYNTHASE SUBUNIT PURQ"/>
    <property type="match status" value="1"/>
</dbReference>
<evidence type="ECO:0000256" key="6">
    <source>
        <dbReference type="ARBA" id="ARBA00022840"/>
    </source>
</evidence>
<dbReference type="EC" id="6.3.5.3" evidence="8"/>
<dbReference type="CDD" id="cd01740">
    <property type="entry name" value="GATase1_FGAR_AT"/>
    <property type="match status" value="1"/>
</dbReference>
<dbReference type="GO" id="GO:0005737">
    <property type="term" value="C:cytoplasm"/>
    <property type="evidence" value="ECO:0007669"/>
    <property type="project" value="UniProtKB-SubCell"/>
</dbReference>
<dbReference type="HAMAP" id="MF_00421">
    <property type="entry name" value="PurQ"/>
    <property type="match status" value="1"/>
</dbReference>
<dbReference type="SUPFAM" id="SSF52317">
    <property type="entry name" value="Class I glutamine amidotransferase-like"/>
    <property type="match status" value="1"/>
</dbReference>
<comment type="function">
    <text evidence="8">Part of the phosphoribosylformylglycinamidine synthase complex involved in the purines biosynthetic pathway. Catalyzes the ATP-dependent conversion of formylglycinamide ribonucleotide (FGAR) and glutamine to yield formylglycinamidine ribonucleotide (FGAM) and glutamate. The FGAM synthase complex is composed of three subunits. PurQ produces an ammonia molecule by converting glutamine to glutamate. PurL transfers the ammonia molecule to FGAR to form FGAM in an ATP-dependent manner. PurS interacts with PurQ and PurL and is thought to assist in the transfer of the ammonia molecule from PurQ to PurL.</text>
</comment>
<evidence type="ECO:0000256" key="4">
    <source>
        <dbReference type="ARBA" id="ARBA00022755"/>
    </source>
</evidence>
<comment type="subunit">
    <text evidence="8">Part of the FGAM synthase complex composed of 1 PurL, 1 PurQ and 2 PurS subunits.</text>
</comment>
<keyword evidence="10" id="KW-1185">Reference proteome</keyword>
<dbReference type="GO" id="GO:0004642">
    <property type="term" value="F:phosphoribosylformylglycinamidine synthase activity"/>
    <property type="evidence" value="ECO:0007669"/>
    <property type="project" value="UniProtKB-UniRule"/>
</dbReference>
<evidence type="ECO:0000313" key="10">
    <source>
        <dbReference type="Proteomes" id="UP000033448"/>
    </source>
</evidence>
<keyword evidence="1 8" id="KW-0963">Cytoplasm</keyword>
<dbReference type="Gene3D" id="3.40.50.880">
    <property type="match status" value="1"/>
</dbReference>
<comment type="caution">
    <text evidence="9">The sequence shown here is derived from an EMBL/GenBank/DDBJ whole genome shotgun (WGS) entry which is preliminary data.</text>
</comment>
<keyword evidence="2 8" id="KW-0436">Ligase</keyword>
<gene>
    <name evidence="8 9" type="primary">purQ</name>
    <name evidence="9" type="ORF">RL72_00534</name>
</gene>
<dbReference type="PATRIC" id="fig|582680.7.peg.552"/>
<evidence type="ECO:0000256" key="5">
    <source>
        <dbReference type="ARBA" id="ARBA00022801"/>
    </source>
</evidence>
<dbReference type="NCBIfam" id="NF002957">
    <property type="entry name" value="PRK03619.1"/>
    <property type="match status" value="1"/>
</dbReference>
<dbReference type="AlphaFoldDB" id="A0A0F0L2C6"/>
<evidence type="ECO:0000256" key="1">
    <source>
        <dbReference type="ARBA" id="ARBA00022490"/>
    </source>
</evidence>
<name>A0A0F0L2C6_9MICO</name>
<evidence type="ECO:0000256" key="3">
    <source>
        <dbReference type="ARBA" id="ARBA00022741"/>
    </source>
</evidence>
<dbReference type="GO" id="GO:0004359">
    <property type="term" value="F:glutaminase activity"/>
    <property type="evidence" value="ECO:0007669"/>
    <property type="project" value="UniProtKB-EC"/>
</dbReference>
<keyword evidence="5 8" id="KW-0378">Hydrolase</keyword>
<comment type="subcellular location">
    <subcellularLocation>
        <location evidence="8">Cytoplasm</location>
    </subcellularLocation>
</comment>
<dbReference type="PANTHER" id="PTHR47552:SF1">
    <property type="entry name" value="PHOSPHORIBOSYLFORMYLGLYCINAMIDINE SYNTHASE SUBUNIT PURQ"/>
    <property type="match status" value="1"/>
</dbReference>
<accession>A0A0F0L2C6</accession>
<feature type="active site" description="Nucleophile" evidence="8">
    <location>
        <position position="87"/>
    </location>
</feature>
<sequence length="235" mass="24777">MTVRIGVVTFPGSLDDRDAQRAVRIAGAEPVALWHGSHDLEGVDAVILPGGFSYGDYLRSGAIAALSPIMTEIKDAAAKGMPILGICNGFQMLVEAHLLPGGLIRNDHQHFVRRDQKLTVENADTAWTNEFTRGQEIIIPLKNAEGGYIAADETLDRIEGEGLVAFRYAGVNPNGSLRDIAGLTNPAGNVVGLMPHPEHATEPGFGPDTAAAMRSGVDGLPFFTSAIAAVARVAA</sequence>
<dbReference type="OrthoDB" id="9804441at2"/>
<comment type="catalytic activity">
    <reaction evidence="8">
        <text>N(2)-formyl-N(1)-(5-phospho-beta-D-ribosyl)glycinamide + L-glutamine + ATP + H2O = 2-formamido-N(1)-(5-O-phospho-beta-D-ribosyl)acetamidine + L-glutamate + ADP + phosphate + H(+)</text>
        <dbReference type="Rhea" id="RHEA:17129"/>
        <dbReference type="ChEBI" id="CHEBI:15377"/>
        <dbReference type="ChEBI" id="CHEBI:15378"/>
        <dbReference type="ChEBI" id="CHEBI:29985"/>
        <dbReference type="ChEBI" id="CHEBI:30616"/>
        <dbReference type="ChEBI" id="CHEBI:43474"/>
        <dbReference type="ChEBI" id="CHEBI:58359"/>
        <dbReference type="ChEBI" id="CHEBI:147286"/>
        <dbReference type="ChEBI" id="CHEBI:147287"/>
        <dbReference type="ChEBI" id="CHEBI:456216"/>
        <dbReference type="EC" id="6.3.5.3"/>
    </reaction>
</comment>
<comment type="catalytic activity">
    <reaction evidence="8">
        <text>L-glutamine + H2O = L-glutamate + NH4(+)</text>
        <dbReference type="Rhea" id="RHEA:15889"/>
        <dbReference type="ChEBI" id="CHEBI:15377"/>
        <dbReference type="ChEBI" id="CHEBI:28938"/>
        <dbReference type="ChEBI" id="CHEBI:29985"/>
        <dbReference type="ChEBI" id="CHEBI:58359"/>
        <dbReference type="EC" id="3.5.1.2"/>
    </reaction>
</comment>
<dbReference type="EC" id="3.5.1.2" evidence="8"/>
<dbReference type="InterPro" id="IPR029062">
    <property type="entry name" value="Class_I_gatase-like"/>
</dbReference>
<dbReference type="GO" id="GO:0005524">
    <property type="term" value="F:ATP binding"/>
    <property type="evidence" value="ECO:0007669"/>
    <property type="project" value="UniProtKB-KW"/>
</dbReference>
<comment type="pathway">
    <text evidence="8">Purine metabolism; IMP biosynthesis via de novo pathway; 5-amino-1-(5-phospho-D-ribosyl)imidazole from N(2)-formyl-N(1)-(5-phospho-D-ribosyl)glycinamide: step 1/2.</text>
</comment>
<evidence type="ECO:0000256" key="2">
    <source>
        <dbReference type="ARBA" id="ARBA00022598"/>
    </source>
</evidence>
<reference evidence="9 10" key="1">
    <citation type="submission" date="2015-02" db="EMBL/GenBank/DDBJ databases">
        <title>Draft genome sequences of ten Microbacterium spp. with emphasis on heavy metal contaminated environments.</title>
        <authorList>
            <person name="Corretto E."/>
        </authorList>
    </citation>
    <scope>NUCLEOTIDE SEQUENCE [LARGE SCALE GENOMIC DNA]</scope>
    <source>
        <strain evidence="9 10">DSM 23848</strain>
    </source>
</reference>
<dbReference type="UniPathway" id="UPA00074">
    <property type="reaction ID" value="UER00128"/>
</dbReference>
<keyword evidence="6 8" id="KW-0067">ATP-binding</keyword>
<dbReference type="PROSITE" id="PS51273">
    <property type="entry name" value="GATASE_TYPE_1"/>
    <property type="match status" value="1"/>
</dbReference>
<protein>
    <recommendedName>
        <fullName evidence="8">Phosphoribosylformylglycinamidine synthase subunit PurQ</fullName>
        <shortName evidence="8">FGAM synthase</shortName>
        <ecNumber evidence="8">6.3.5.3</ecNumber>
    </recommendedName>
    <alternativeName>
        <fullName evidence="8">Formylglycinamide ribonucleotide amidotransferase subunit I</fullName>
        <shortName evidence="8">FGAR amidotransferase I</shortName>
        <shortName evidence="8">FGAR-AT I</shortName>
    </alternativeName>
    <alternativeName>
        <fullName evidence="8">Glutaminase PurQ</fullName>
        <ecNumber evidence="8">3.5.1.2</ecNumber>
    </alternativeName>
    <alternativeName>
        <fullName evidence="8">Phosphoribosylformylglycinamidine synthase subunit I</fullName>
    </alternativeName>
</protein>
<evidence type="ECO:0000313" key="9">
    <source>
        <dbReference type="EMBL" id="KJL27278.1"/>
    </source>
</evidence>
<evidence type="ECO:0000256" key="7">
    <source>
        <dbReference type="ARBA" id="ARBA00022962"/>
    </source>
</evidence>
<dbReference type="NCBIfam" id="TIGR01737">
    <property type="entry name" value="FGAM_synth_I"/>
    <property type="match status" value="1"/>
</dbReference>
<feature type="active site" evidence="8">
    <location>
        <position position="196"/>
    </location>
</feature>
<dbReference type="Pfam" id="PF13507">
    <property type="entry name" value="GATase_5"/>
    <property type="match status" value="1"/>
</dbReference>
<evidence type="ECO:0000256" key="8">
    <source>
        <dbReference type="HAMAP-Rule" id="MF_00421"/>
    </source>
</evidence>
<dbReference type="RefSeq" id="WP_045249279.1">
    <property type="nucleotide sequence ID" value="NZ_CP099706.1"/>
</dbReference>
<keyword evidence="4 8" id="KW-0658">Purine biosynthesis</keyword>
<organism evidence="9 10">
    <name type="scientific">Microbacterium azadirachtae</name>
    <dbReference type="NCBI Taxonomy" id="582680"/>
    <lineage>
        <taxon>Bacteria</taxon>
        <taxon>Bacillati</taxon>
        <taxon>Actinomycetota</taxon>
        <taxon>Actinomycetes</taxon>
        <taxon>Micrococcales</taxon>
        <taxon>Microbacteriaceae</taxon>
        <taxon>Microbacterium</taxon>
    </lineage>
</organism>
<dbReference type="InterPro" id="IPR010075">
    <property type="entry name" value="PRibForGlyAmidine_synth_PurQ"/>
</dbReference>
<dbReference type="Proteomes" id="UP000033448">
    <property type="component" value="Unassembled WGS sequence"/>
</dbReference>
<keyword evidence="7 8" id="KW-0315">Glutamine amidotransferase</keyword>
<feature type="active site" evidence="8">
    <location>
        <position position="198"/>
    </location>
</feature>
<dbReference type="SMART" id="SM01211">
    <property type="entry name" value="GATase_5"/>
    <property type="match status" value="1"/>
</dbReference>
<keyword evidence="3 8" id="KW-0547">Nucleotide-binding</keyword>
<dbReference type="PIRSF" id="PIRSF001586">
    <property type="entry name" value="FGAM_synth_I"/>
    <property type="match status" value="1"/>
</dbReference>
<proteinExistence type="inferred from homology"/>
<dbReference type="EMBL" id="JYIT01000055">
    <property type="protein sequence ID" value="KJL27278.1"/>
    <property type="molecule type" value="Genomic_DNA"/>
</dbReference>